<name>A0AAE1ACG9_9GAST</name>
<dbReference type="EMBL" id="JAWDGP010002141">
    <property type="protein sequence ID" value="KAK3785304.1"/>
    <property type="molecule type" value="Genomic_DNA"/>
</dbReference>
<protein>
    <submittedName>
        <fullName evidence="2">Uncharacterized protein</fullName>
    </submittedName>
</protein>
<evidence type="ECO:0000256" key="1">
    <source>
        <dbReference type="SAM" id="MobiDB-lite"/>
    </source>
</evidence>
<accession>A0AAE1ACG9</accession>
<proteinExistence type="predicted"/>
<sequence>MKGPDLITASRVLDQCFARWRLDQLVMGNRCEAIKMFVVRIITSHTDQCPSETTPMVPSNDHSDGDPKPHLLISRSPRNCHRSILSDTVSDKDIPKQPKSTLHIAPCPRYFFERYIQTASDPIKHGRAENMGLRTNAPTVRSNLHQVDHADPRL</sequence>
<gene>
    <name evidence="2" type="ORF">RRG08_050154</name>
</gene>
<evidence type="ECO:0000313" key="3">
    <source>
        <dbReference type="Proteomes" id="UP001283361"/>
    </source>
</evidence>
<organism evidence="2 3">
    <name type="scientific">Elysia crispata</name>
    <name type="common">lettuce slug</name>
    <dbReference type="NCBI Taxonomy" id="231223"/>
    <lineage>
        <taxon>Eukaryota</taxon>
        <taxon>Metazoa</taxon>
        <taxon>Spiralia</taxon>
        <taxon>Lophotrochozoa</taxon>
        <taxon>Mollusca</taxon>
        <taxon>Gastropoda</taxon>
        <taxon>Heterobranchia</taxon>
        <taxon>Euthyneura</taxon>
        <taxon>Panpulmonata</taxon>
        <taxon>Sacoglossa</taxon>
        <taxon>Placobranchoidea</taxon>
        <taxon>Plakobranchidae</taxon>
        <taxon>Elysia</taxon>
    </lineage>
</organism>
<dbReference type="AlphaFoldDB" id="A0AAE1ACG9"/>
<keyword evidence="3" id="KW-1185">Reference proteome</keyword>
<evidence type="ECO:0000313" key="2">
    <source>
        <dbReference type="EMBL" id="KAK3785304.1"/>
    </source>
</evidence>
<reference evidence="2" key="1">
    <citation type="journal article" date="2023" name="G3 (Bethesda)">
        <title>A reference genome for the long-term kleptoplast-retaining sea slug Elysia crispata morphotype clarki.</title>
        <authorList>
            <person name="Eastman K.E."/>
            <person name="Pendleton A.L."/>
            <person name="Shaikh M.A."/>
            <person name="Suttiyut T."/>
            <person name="Ogas R."/>
            <person name="Tomko P."/>
            <person name="Gavelis G."/>
            <person name="Widhalm J.R."/>
            <person name="Wisecaver J.H."/>
        </authorList>
    </citation>
    <scope>NUCLEOTIDE SEQUENCE</scope>
    <source>
        <strain evidence="2">ECLA1</strain>
    </source>
</reference>
<dbReference type="Proteomes" id="UP001283361">
    <property type="component" value="Unassembled WGS sequence"/>
</dbReference>
<feature type="region of interest" description="Disordered" evidence="1">
    <location>
        <begin position="49"/>
        <end position="74"/>
    </location>
</feature>
<comment type="caution">
    <text evidence="2">The sequence shown here is derived from an EMBL/GenBank/DDBJ whole genome shotgun (WGS) entry which is preliminary data.</text>
</comment>